<sequence length="84" mass="8919">MAGSWGRDEIRNIYGSINIMRLIDGEAVGPFSLINDRVVAVGVGGVTASISDIGFSASNVVSTGPQNVPPHIWQPIILYLGRPK</sequence>
<proteinExistence type="predicted"/>
<gene>
    <name evidence="1" type="ORF">AXF13_04885</name>
</gene>
<reference evidence="2" key="1">
    <citation type="submission" date="2016-02" db="EMBL/GenBank/DDBJ databases">
        <authorList>
            <person name="Holder M.E."/>
            <person name="Ajami N.J."/>
            <person name="Petrosino J.F."/>
        </authorList>
    </citation>
    <scope>NUCLEOTIDE SEQUENCE [LARGE SCALE GENOMIC DNA]</scope>
    <source>
        <strain evidence="2">CCUG 45958</strain>
    </source>
</reference>
<accession>A0A0X8JJ44</accession>
<protein>
    <submittedName>
        <fullName evidence="1">Uncharacterized protein</fullName>
    </submittedName>
</protein>
<dbReference type="Proteomes" id="UP000069241">
    <property type="component" value="Chromosome"/>
</dbReference>
<keyword evidence="2" id="KW-1185">Reference proteome</keyword>
<dbReference type="EMBL" id="CP014229">
    <property type="protein sequence ID" value="AMD89502.1"/>
    <property type="molecule type" value="Genomic_DNA"/>
</dbReference>
<dbReference type="AlphaFoldDB" id="A0A0X8JJ44"/>
<evidence type="ECO:0000313" key="1">
    <source>
        <dbReference type="EMBL" id="AMD89502.1"/>
    </source>
</evidence>
<organism evidence="1 2">
    <name type="scientific">Desulfovibrio fairfieldensis</name>
    <dbReference type="NCBI Taxonomy" id="44742"/>
    <lineage>
        <taxon>Bacteria</taxon>
        <taxon>Pseudomonadati</taxon>
        <taxon>Thermodesulfobacteriota</taxon>
        <taxon>Desulfovibrionia</taxon>
        <taxon>Desulfovibrionales</taxon>
        <taxon>Desulfovibrionaceae</taxon>
        <taxon>Desulfovibrio</taxon>
    </lineage>
</organism>
<name>A0A0X8JJ44_9BACT</name>
<evidence type="ECO:0000313" key="2">
    <source>
        <dbReference type="Proteomes" id="UP000069241"/>
    </source>
</evidence>
<dbReference type="KEGG" id="dfi:AXF13_04885"/>